<dbReference type="AlphaFoldDB" id="A0AA44U2E9"/>
<comment type="caution">
    <text evidence="2">The sequence shown here is derived from an EMBL/GenBank/DDBJ whole genome shotgun (WGS) entry which is preliminary data.</text>
</comment>
<name>A0AA44U2E9_CUTAC</name>
<dbReference type="EMBL" id="LKVB01000012">
    <property type="protein sequence ID" value="PHJ26277.1"/>
    <property type="molecule type" value="Genomic_DNA"/>
</dbReference>
<reference evidence="2 3" key="1">
    <citation type="submission" date="2017-02" db="EMBL/GenBank/DDBJ databases">
        <title>Prevalence of linear plasmids in Propionibacterium acnes isolates obtained from cancerous prostatic tissue.</title>
        <authorList>
            <person name="Davidsson S."/>
            <person name="Bruggemann H."/>
        </authorList>
    </citation>
    <scope>NUCLEOTIDE SEQUENCE [LARGE SCALE GENOMIC DNA]</scope>
    <source>
        <strain evidence="2 3">09-9</strain>
    </source>
</reference>
<evidence type="ECO:0000313" key="2">
    <source>
        <dbReference type="EMBL" id="PHJ26277.1"/>
    </source>
</evidence>
<sequence>MVQTGDGQQPWQVKAGGAIGKLPTRCRRGATPDQTSTDHANGLVSFVVDGDVLLHAYVRMTDMLDGRGCFALDSCG</sequence>
<evidence type="ECO:0000256" key="1">
    <source>
        <dbReference type="SAM" id="MobiDB-lite"/>
    </source>
</evidence>
<dbReference type="Proteomes" id="UP000223982">
    <property type="component" value="Unassembled WGS sequence"/>
</dbReference>
<evidence type="ECO:0000313" key="3">
    <source>
        <dbReference type="Proteomes" id="UP000223982"/>
    </source>
</evidence>
<organism evidence="2 3">
    <name type="scientific">Cutibacterium acnes</name>
    <name type="common">Propionibacterium acnes</name>
    <dbReference type="NCBI Taxonomy" id="1747"/>
    <lineage>
        <taxon>Bacteria</taxon>
        <taxon>Bacillati</taxon>
        <taxon>Actinomycetota</taxon>
        <taxon>Actinomycetes</taxon>
        <taxon>Propionibacteriales</taxon>
        <taxon>Propionibacteriaceae</taxon>
        <taxon>Cutibacterium</taxon>
    </lineage>
</organism>
<protein>
    <submittedName>
        <fullName evidence="2">Uncharacterized protein</fullName>
    </submittedName>
</protein>
<feature type="region of interest" description="Disordered" evidence="1">
    <location>
        <begin position="1"/>
        <end position="38"/>
    </location>
</feature>
<feature type="compositionally biased region" description="Polar residues" evidence="1">
    <location>
        <begin position="1"/>
        <end position="11"/>
    </location>
</feature>
<accession>A0AA44U2E9</accession>
<proteinExistence type="predicted"/>
<gene>
    <name evidence="2" type="ORF">APS60_12240</name>
</gene>